<keyword evidence="8 11" id="KW-0496">Mitochondrion</keyword>
<dbReference type="InterPro" id="IPR035973">
    <property type="entry name" value="Cyt_c_oxidase_su3-like_sf"/>
</dbReference>
<dbReference type="EMBL" id="JX412762">
    <property type="protein sequence ID" value="ALO76534.1"/>
    <property type="molecule type" value="Genomic_DNA"/>
</dbReference>
<keyword evidence="5" id="KW-1278">Translocase</keyword>
<evidence type="ECO:0000256" key="8">
    <source>
        <dbReference type="RuleBase" id="RU003375"/>
    </source>
</evidence>
<keyword evidence="6 9" id="KW-1133">Transmembrane helix</keyword>
<dbReference type="InterPro" id="IPR000298">
    <property type="entry name" value="Cyt_c_oxidase-like_su3"/>
</dbReference>
<dbReference type="SUPFAM" id="SSF81452">
    <property type="entry name" value="Cytochrome c oxidase subunit III-like"/>
    <property type="match status" value="1"/>
</dbReference>
<dbReference type="CDD" id="cd01665">
    <property type="entry name" value="Cyt_c_Oxidase_III"/>
    <property type="match status" value="1"/>
</dbReference>
<evidence type="ECO:0000256" key="9">
    <source>
        <dbReference type="SAM" id="Phobius"/>
    </source>
</evidence>
<name>A0A0S2MPA9_9COLE</name>
<dbReference type="GO" id="GO:0006123">
    <property type="term" value="P:mitochondrial electron transport, cytochrome c to oxygen"/>
    <property type="evidence" value="ECO:0007669"/>
    <property type="project" value="TreeGrafter"/>
</dbReference>
<dbReference type="PANTHER" id="PTHR11403:SF7">
    <property type="entry name" value="CYTOCHROME C OXIDASE SUBUNIT 3"/>
    <property type="match status" value="1"/>
</dbReference>
<evidence type="ECO:0000313" key="11">
    <source>
        <dbReference type="EMBL" id="ALO76534.1"/>
    </source>
</evidence>
<proteinExistence type="inferred from homology"/>
<comment type="subcellular location">
    <subcellularLocation>
        <location evidence="1">Membrane</location>
        <topology evidence="1">Multi-pass membrane protein</topology>
    </subcellularLocation>
</comment>
<protein>
    <recommendedName>
        <fullName evidence="3 8">Cytochrome c oxidase subunit 3</fullName>
    </recommendedName>
</protein>
<evidence type="ECO:0000259" key="10">
    <source>
        <dbReference type="PROSITE" id="PS50253"/>
    </source>
</evidence>
<evidence type="ECO:0000256" key="4">
    <source>
        <dbReference type="ARBA" id="ARBA00022692"/>
    </source>
</evidence>
<comment type="function">
    <text evidence="8">Component of the cytochrome c oxidase, the last enzyme in the mitochondrial electron transport chain which drives oxidative phosphorylation. The respiratory chain contains 3 multisubunit complexes succinate dehydrogenase (complex II, CII), ubiquinol-cytochrome c oxidoreductase (cytochrome b-c1 complex, complex III, CIII) and cytochrome c oxidase (complex IV, CIV), that cooperate to transfer electrons derived from NADH and succinate to molecular oxygen, creating an electrochemical gradient over the inner membrane that drives transmembrane transport and the ATP synthase. Cytochrome c oxidase is the component of the respiratory chain that catalyzes the reduction of oxygen to water. Electrons originating from reduced cytochrome c in the intermembrane space (IMS) are transferred via the dinuclear copper A center (CU(A)) of subunit 2 and heme A of subunit 1 to the active site in subunit 1, a binuclear center (BNC) formed by heme A3 and copper B (CU(B)). The BNC reduces molecular oxygen to 2 water molecules using 4 electrons from cytochrome c in the IMS and 4 protons from the mitochondrial matrix.</text>
</comment>
<dbReference type="FunFam" id="1.20.120.80:FF:000002">
    <property type="entry name" value="Cytochrome c oxidase subunit 3"/>
    <property type="match status" value="1"/>
</dbReference>
<evidence type="ECO:0000256" key="1">
    <source>
        <dbReference type="ARBA" id="ARBA00004141"/>
    </source>
</evidence>
<organism evidence="11">
    <name type="scientific">Perotis lugubris</name>
    <dbReference type="NCBI Taxonomy" id="1205687"/>
    <lineage>
        <taxon>Eukaryota</taxon>
        <taxon>Metazoa</taxon>
        <taxon>Ecdysozoa</taxon>
        <taxon>Arthropoda</taxon>
        <taxon>Hexapoda</taxon>
        <taxon>Insecta</taxon>
        <taxon>Pterygota</taxon>
        <taxon>Neoptera</taxon>
        <taxon>Endopterygota</taxon>
        <taxon>Coleoptera</taxon>
        <taxon>Polyphaga</taxon>
        <taxon>Elateriformia</taxon>
        <taxon>Buprestoidea</taxon>
        <taxon>Buprestidae</taxon>
        <taxon>Chrysochroinae</taxon>
        <taxon>Perotis</taxon>
    </lineage>
</organism>
<keyword evidence="7 9" id="KW-0472">Membrane</keyword>
<evidence type="ECO:0000256" key="2">
    <source>
        <dbReference type="ARBA" id="ARBA00010581"/>
    </source>
</evidence>
<keyword evidence="4 8" id="KW-0812">Transmembrane</keyword>
<geneLocation type="mitochondrion" evidence="11"/>
<accession>A0A0S2MPA9</accession>
<feature type="transmembrane region" description="Helical" evidence="9">
    <location>
        <begin position="241"/>
        <end position="261"/>
    </location>
</feature>
<feature type="transmembrane region" description="Helical" evidence="9">
    <location>
        <begin position="42"/>
        <end position="59"/>
    </location>
</feature>
<sequence>MSSHKNHPFHLVEISPWPLYGALSAMTMMIGLIKWFHQFDSSLFLLGITITIMIMYQWWRDVVREGTMQGLHTFKVTMGLRWGMILFIVSEIFFFISFFWGFFHSSLSPSIELGMIWPPKGIIPFNPIQIPLLNTLILLTSGITVTWAHHALMENNYTQGIQGLLLTVILGLYFTALQAYEYLEAPFTIADAVYGSSFFMATGFHGLHVIIGSTFLLICLVRQLLNHFSPIHHFGFEAAAWYWHFVDVVWLFLYISIYWWGS</sequence>
<feature type="transmembrane region" description="Helical" evidence="9">
    <location>
        <begin position="80"/>
        <end position="103"/>
    </location>
</feature>
<evidence type="ECO:0000256" key="3">
    <source>
        <dbReference type="ARBA" id="ARBA00015944"/>
    </source>
</evidence>
<dbReference type="GO" id="GO:0005739">
    <property type="term" value="C:mitochondrion"/>
    <property type="evidence" value="ECO:0007669"/>
    <property type="project" value="TreeGrafter"/>
</dbReference>
<reference evidence="11" key="1">
    <citation type="submission" date="2012-06" db="EMBL/GenBank/DDBJ databases">
        <title>Mitogenomics of the Coleoptera under dense taxon sampling.</title>
        <authorList>
            <person name="Timmermans M.J.T.N."/>
            <person name="Lim J."/>
            <person name="Dodsworth S."/>
            <person name="Haran J."/>
            <person name="Ahrens D."/>
            <person name="Bocak L."/>
            <person name="London A."/>
            <person name="Culverwell L."/>
            <person name="Vogler A.P."/>
        </authorList>
    </citation>
    <scope>NUCLEOTIDE SEQUENCE</scope>
</reference>
<dbReference type="GO" id="GO:0016020">
    <property type="term" value="C:membrane"/>
    <property type="evidence" value="ECO:0007669"/>
    <property type="project" value="UniProtKB-SubCell"/>
</dbReference>
<dbReference type="InterPro" id="IPR024791">
    <property type="entry name" value="Cyt_c/ubiquinol_Oxase_su3"/>
</dbReference>
<dbReference type="GO" id="GO:0004129">
    <property type="term" value="F:cytochrome-c oxidase activity"/>
    <property type="evidence" value="ECO:0007669"/>
    <property type="project" value="InterPro"/>
</dbReference>
<dbReference type="PROSITE" id="PS50253">
    <property type="entry name" value="COX3"/>
    <property type="match status" value="1"/>
</dbReference>
<dbReference type="InterPro" id="IPR013833">
    <property type="entry name" value="Cyt_c_oxidase_su3_a-hlx"/>
</dbReference>
<dbReference type="PANTHER" id="PTHR11403">
    <property type="entry name" value="CYTOCHROME C OXIDASE SUBUNIT III"/>
    <property type="match status" value="1"/>
</dbReference>
<feature type="transmembrane region" description="Helical" evidence="9">
    <location>
        <begin position="17"/>
        <end position="36"/>
    </location>
</feature>
<evidence type="ECO:0000256" key="5">
    <source>
        <dbReference type="ARBA" id="ARBA00022967"/>
    </source>
</evidence>
<feature type="transmembrane region" description="Helical" evidence="9">
    <location>
        <begin position="192"/>
        <end position="220"/>
    </location>
</feature>
<feature type="transmembrane region" description="Helical" evidence="9">
    <location>
        <begin position="160"/>
        <end position="180"/>
    </location>
</feature>
<gene>
    <name evidence="11" type="primary">cox3</name>
</gene>
<dbReference type="AlphaFoldDB" id="A0A0S2MPA9"/>
<dbReference type="InterPro" id="IPR033945">
    <property type="entry name" value="Cyt_c_oxase_su3_dom"/>
</dbReference>
<evidence type="ECO:0000256" key="7">
    <source>
        <dbReference type="ARBA" id="ARBA00023136"/>
    </source>
</evidence>
<dbReference type="Pfam" id="PF00510">
    <property type="entry name" value="COX3"/>
    <property type="match status" value="1"/>
</dbReference>
<dbReference type="Gene3D" id="1.20.120.80">
    <property type="entry name" value="Cytochrome c oxidase, subunit III, four-helix bundle"/>
    <property type="match status" value="1"/>
</dbReference>
<evidence type="ECO:0000256" key="6">
    <source>
        <dbReference type="ARBA" id="ARBA00022989"/>
    </source>
</evidence>
<feature type="domain" description="Heme-copper oxidase subunit III family profile" evidence="10">
    <location>
        <begin position="5"/>
        <end position="262"/>
    </location>
</feature>
<comment type="similarity">
    <text evidence="2 8">Belongs to the cytochrome c oxidase subunit 3 family.</text>
</comment>
<feature type="transmembrane region" description="Helical" evidence="9">
    <location>
        <begin position="128"/>
        <end position="148"/>
    </location>
</feature>
<dbReference type="Gene3D" id="1.10.287.70">
    <property type="match status" value="1"/>
</dbReference>